<evidence type="ECO:0000256" key="4">
    <source>
        <dbReference type="PROSITE-ProRule" id="PRU00335"/>
    </source>
</evidence>
<accession>A0A3M0A7F6</accession>
<dbReference type="GO" id="GO:0003677">
    <property type="term" value="F:DNA binding"/>
    <property type="evidence" value="ECO:0007669"/>
    <property type="project" value="UniProtKB-UniRule"/>
</dbReference>
<name>A0A3M0A7F6_9GAMM</name>
<gene>
    <name evidence="6" type="ORF">DFR27_1910</name>
</gene>
<feature type="domain" description="HTH tetR-type" evidence="5">
    <location>
        <begin position="11"/>
        <end position="71"/>
    </location>
</feature>
<evidence type="ECO:0000256" key="2">
    <source>
        <dbReference type="ARBA" id="ARBA00023125"/>
    </source>
</evidence>
<dbReference type="InterPro" id="IPR001647">
    <property type="entry name" value="HTH_TetR"/>
</dbReference>
<dbReference type="PANTHER" id="PTHR47506:SF1">
    <property type="entry name" value="HTH-TYPE TRANSCRIPTIONAL REGULATOR YJDC"/>
    <property type="match status" value="1"/>
</dbReference>
<keyword evidence="1" id="KW-0805">Transcription regulation</keyword>
<dbReference type="PROSITE" id="PS50977">
    <property type="entry name" value="HTH_TETR_2"/>
    <property type="match status" value="2"/>
</dbReference>
<feature type="domain" description="HTH tetR-type" evidence="5">
    <location>
        <begin position="231"/>
        <end position="291"/>
    </location>
</feature>
<dbReference type="Proteomes" id="UP000267187">
    <property type="component" value="Unassembled WGS sequence"/>
</dbReference>
<dbReference type="SUPFAM" id="SSF46689">
    <property type="entry name" value="Homeodomain-like"/>
    <property type="match status" value="2"/>
</dbReference>
<dbReference type="Gene3D" id="1.10.10.60">
    <property type="entry name" value="Homeodomain-like"/>
    <property type="match status" value="1"/>
</dbReference>
<dbReference type="RefSeq" id="WP_121877224.1">
    <property type="nucleotide sequence ID" value="NZ_REFJ01000004.1"/>
</dbReference>
<comment type="caution">
    <text evidence="6">The sequence shown here is derived from an EMBL/GenBank/DDBJ whole genome shotgun (WGS) entry which is preliminary data.</text>
</comment>
<dbReference type="PANTHER" id="PTHR47506">
    <property type="entry name" value="TRANSCRIPTIONAL REGULATORY PROTEIN"/>
    <property type="match status" value="1"/>
</dbReference>
<dbReference type="InterPro" id="IPR023772">
    <property type="entry name" value="DNA-bd_HTH_TetR-type_CS"/>
</dbReference>
<dbReference type="SUPFAM" id="SSF48498">
    <property type="entry name" value="Tetracyclin repressor-like, C-terminal domain"/>
    <property type="match status" value="1"/>
</dbReference>
<keyword evidence="2 4" id="KW-0238">DNA-binding</keyword>
<feature type="DNA-binding region" description="H-T-H motif" evidence="4">
    <location>
        <begin position="254"/>
        <end position="273"/>
    </location>
</feature>
<dbReference type="EMBL" id="REFJ01000004">
    <property type="protein sequence ID" value="RMA79469.1"/>
    <property type="molecule type" value="Genomic_DNA"/>
</dbReference>
<dbReference type="AlphaFoldDB" id="A0A3M0A7F6"/>
<dbReference type="Pfam" id="PF00440">
    <property type="entry name" value="TetR_N"/>
    <property type="match status" value="2"/>
</dbReference>
<dbReference type="OrthoDB" id="4541465at2"/>
<keyword evidence="3" id="KW-0804">Transcription</keyword>
<dbReference type="Gene3D" id="1.10.357.10">
    <property type="entry name" value="Tetracycline Repressor, domain 2"/>
    <property type="match status" value="2"/>
</dbReference>
<dbReference type="PROSITE" id="PS01081">
    <property type="entry name" value="HTH_TETR_1"/>
    <property type="match status" value="1"/>
</dbReference>
<reference evidence="6 7" key="1">
    <citation type="submission" date="2018-10" db="EMBL/GenBank/DDBJ databases">
        <title>Genomic Encyclopedia of Type Strains, Phase IV (KMG-IV): sequencing the most valuable type-strain genomes for metagenomic binning, comparative biology and taxonomic classification.</title>
        <authorList>
            <person name="Goeker M."/>
        </authorList>
    </citation>
    <scope>NUCLEOTIDE SEQUENCE [LARGE SCALE GENOMIC DNA]</scope>
    <source>
        <strain evidence="6 7">DSM 25080</strain>
    </source>
</reference>
<dbReference type="InterPro" id="IPR009057">
    <property type="entry name" value="Homeodomain-like_sf"/>
</dbReference>
<evidence type="ECO:0000259" key="5">
    <source>
        <dbReference type="PROSITE" id="PS50977"/>
    </source>
</evidence>
<evidence type="ECO:0000256" key="1">
    <source>
        <dbReference type="ARBA" id="ARBA00023015"/>
    </source>
</evidence>
<keyword evidence="7" id="KW-1185">Reference proteome</keyword>
<protein>
    <submittedName>
        <fullName evidence="6">TetR family transcriptional regulator</fullName>
    </submittedName>
</protein>
<proteinExistence type="predicted"/>
<feature type="DNA-binding region" description="H-T-H motif" evidence="4">
    <location>
        <begin position="34"/>
        <end position="53"/>
    </location>
</feature>
<dbReference type="InterPro" id="IPR036271">
    <property type="entry name" value="Tet_transcr_reg_TetR-rel_C_sf"/>
</dbReference>
<dbReference type="PRINTS" id="PR00455">
    <property type="entry name" value="HTHTETR"/>
</dbReference>
<sequence length="418" mass="47361">MATAKVTAKQAIRRQQILDHAAAEFNTAGYEGLSITKLAGSMGMRSSNIYYYFDSKECLLRDCYCQSLAHYAKALMDIRKTSSRYEVIINNFFSFHFNTWHAVHSKEHSALAMVYEQHLLSADAMLAVKSSFDTVQQQLDDCFEQGRLSGTLRSFSHQAAADFLHAIFDWGTIWIESIRSSDQVMHIAEISADVYLNGIATHFEPKLLSELRHLELCEQIIRRAAGHEGQFPVKDAISNAATRLFNSIGFEAASIDRVCAEVGLSKGAFYHHFKDKNAVLKYSFKQALAFDKYLYQEVTQHAKDGLDAIKLLIQLDAMAVQHRGIQLPLYRLIRKLAAEDVIDTIQEVDYIRSRFMEFVISGVHDGSIRTSASSVIAHCCFAMKQRILRFPKSLDSTTDSLLDNEWDIFFHGTLKRNA</sequence>
<evidence type="ECO:0000256" key="3">
    <source>
        <dbReference type="ARBA" id="ARBA00023163"/>
    </source>
</evidence>
<organism evidence="6 7">
    <name type="scientific">Umboniibacter marinipuniceus</name>
    <dbReference type="NCBI Taxonomy" id="569599"/>
    <lineage>
        <taxon>Bacteria</taxon>
        <taxon>Pseudomonadati</taxon>
        <taxon>Pseudomonadota</taxon>
        <taxon>Gammaproteobacteria</taxon>
        <taxon>Cellvibrionales</taxon>
        <taxon>Cellvibrionaceae</taxon>
        <taxon>Umboniibacter</taxon>
    </lineage>
</organism>
<evidence type="ECO:0000313" key="7">
    <source>
        <dbReference type="Proteomes" id="UP000267187"/>
    </source>
</evidence>
<evidence type="ECO:0000313" key="6">
    <source>
        <dbReference type="EMBL" id="RMA79469.1"/>
    </source>
</evidence>